<protein>
    <recommendedName>
        <fullName evidence="2">YtkA-like domain-containing protein</fullName>
    </recommendedName>
</protein>
<reference evidence="3 4" key="1">
    <citation type="submission" date="2018-08" db="EMBL/GenBank/DDBJ databases">
        <title>Bacillus chawlae sp. nov., Bacillus glennii sp. nov., and Bacillus saganii sp. nov. Isolated from the Vehicle Assembly Building at Kennedy Space Center where the Viking Spacecraft were Assembled.</title>
        <authorList>
            <person name="Seuylemezian A."/>
            <person name="Vaishampayan P."/>
        </authorList>
    </citation>
    <scope>NUCLEOTIDE SEQUENCE [LARGE SCALE GENOMIC DNA]</scope>
    <source>
        <strain evidence="3 4">V47-23a</strain>
    </source>
</reference>
<comment type="caution">
    <text evidence="3">The sequence shown here is derived from an EMBL/GenBank/DDBJ whole genome shotgun (WGS) entry which is preliminary data.</text>
</comment>
<gene>
    <name evidence="3" type="ORF">D0469_20465</name>
</gene>
<evidence type="ECO:0000313" key="3">
    <source>
        <dbReference type="EMBL" id="RFU62618.1"/>
    </source>
</evidence>
<evidence type="ECO:0000259" key="2">
    <source>
        <dbReference type="Pfam" id="PF13115"/>
    </source>
</evidence>
<organism evidence="3 4">
    <name type="scientific">Peribacillus saganii</name>
    <dbReference type="NCBI Taxonomy" id="2303992"/>
    <lineage>
        <taxon>Bacteria</taxon>
        <taxon>Bacillati</taxon>
        <taxon>Bacillota</taxon>
        <taxon>Bacilli</taxon>
        <taxon>Bacillales</taxon>
        <taxon>Bacillaceae</taxon>
        <taxon>Peribacillus</taxon>
    </lineage>
</organism>
<dbReference type="PROSITE" id="PS51257">
    <property type="entry name" value="PROKAR_LIPOPROTEIN"/>
    <property type="match status" value="1"/>
</dbReference>
<dbReference type="Proteomes" id="UP000264541">
    <property type="component" value="Unassembled WGS sequence"/>
</dbReference>
<evidence type="ECO:0000313" key="4">
    <source>
        <dbReference type="Proteomes" id="UP000264541"/>
    </source>
</evidence>
<sequence>MLKINGIRKGKRSIMKNNFIISLIIIFTIIIAGCTDEKDLANTGNKEEQHPPETGPEHHDENEEHDHHAHGDLLIEFDTQSSFNANEEAMLAAHILHDGLPLQEANVKFEIWQEGNESHKYIEADEESQGEYHAKTIFPEPGTYQVKIHLEKGDEIHDHEQNTIDIH</sequence>
<feature type="domain" description="YtkA-like" evidence="2">
    <location>
        <begin position="72"/>
        <end position="149"/>
    </location>
</feature>
<evidence type="ECO:0000256" key="1">
    <source>
        <dbReference type="SAM" id="MobiDB-lite"/>
    </source>
</evidence>
<dbReference type="AlphaFoldDB" id="A0A372LAZ3"/>
<dbReference type="InterPro" id="IPR032693">
    <property type="entry name" value="YtkA-like_dom"/>
</dbReference>
<keyword evidence="4" id="KW-1185">Reference proteome</keyword>
<dbReference type="EMBL" id="QVTE01000073">
    <property type="protein sequence ID" value="RFU62618.1"/>
    <property type="molecule type" value="Genomic_DNA"/>
</dbReference>
<proteinExistence type="predicted"/>
<feature type="region of interest" description="Disordered" evidence="1">
    <location>
        <begin position="41"/>
        <end position="67"/>
    </location>
</feature>
<name>A0A372LAZ3_9BACI</name>
<dbReference type="Pfam" id="PF13115">
    <property type="entry name" value="YtkA"/>
    <property type="match status" value="1"/>
</dbReference>
<accession>A0A372LAZ3</accession>